<evidence type="ECO:0000313" key="2">
    <source>
        <dbReference type="Proteomes" id="UP000800092"/>
    </source>
</evidence>
<evidence type="ECO:0000313" key="1">
    <source>
        <dbReference type="EMBL" id="KAF2232886.1"/>
    </source>
</evidence>
<dbReference type="SUPFAM" id="SSF48208">
    <property type="entry name" value="Six-hairpin glycosidases"/>
    <property type="match status" value="1"/>
</dbReference>
<dbReference type="InterPro" id="IPR008928">
    <property type="entry name" value="6-hairpin_glycosidase_sf"/>
</dbReference>
<organism evidence="1 2">
    <name type="scientific">Viridothelium virens</name>
    <name type="common">Speckled blister lichen</name>
    <name type="synonym">Trypethelium virens</name>
    <dbReference type="NCBI Taxonomy" id="1048519"/>
    <lineage>
        <taxon>Eukaryota</taxon>
        <taxon>Fungi</taxon>
        <taxon>Dikarya</taxon>
        <taxon>Ascomycota</taxon>
        <taxon>Pezizomycotina</taxon>
        <taxon>Dothideomycetes</taxon>
        <taxon>Dothideomycetes incertae sedis</taxon>
        <taxon>Trypetheliales</taxon>
        <taxon>Trypetheliaceae</taxon>
        <taxon>Viridothelium</taxon>
    </lineage>
</organism>
<evidence type="ECO:0008006" key="3">
    <source>
        <dbReference type="Google" id="ProtNLM"/>
    </source>
</evidence>
<dbReference type="GO" id="GO:0005975">
    <property type="term" value="P:carbohydrate metabolic process"/>
    <property type="evidence" value="ECO:0007669"/>
    <property type="project" value="InterPro"/>
</dbReference>
<proteinExistence type="predicted"/>
<dbReference type="OrthoDB" id="2591256at2759"/>
<dbReference type="AlphaFoldDB" id="A0A6A6H463"/>
<sequence>MRVFHCRGYGWTIVNFTATFDYPQLDQLTATEVLAPQSQYLITQQPEQTESLSFLSYNTKLLAGGWRFLTYFGRDSMISLLLLQPVLSEGQEGAIEAVISAVLERVNRSDGSVCHEETIGDYATYLNQQAGIDSTAPQYDYKMIDSDYYLPVVVKNYFVDTATGQNRSSAFFATNASVNPANVGLTYSDLALITAEKIMNTSGPFASPGGQTRDNLIHLKDGQVVGQWRDSTYGIGDGRIPYDVNTALVPAALRAISALSNTGFFPQHPDWNSTAAAYSQVWEDATLSFFEVTIPVAEAQSLVEQYVQASNFSGPANTTNLTSDVTFHGLALDGNDNQSLVRVMNTDDCFRHFLLNTTNQAQLTAFVNQTATHILQTFPLGLSTSVGMLISNPAYGGDPVYAANWTTSAYHGTVVWSWPLAMMAAGLERQLGRCNASMTPPDFCADGQVYGNVRAAYNHLWDLIQANAAQLTQEVWSWVYTDDGFQYVPLGSLPPPPGMSPTESDVIQLWSLTFLAVTRNENLS</sequence>
<dbReference type="Proteomes" id="UP000800092">
    <property type="component" value="Unassembled WGS sequence"/>
</dbReference>
<accession>A0A6A6H463</accession>
<name>A0A6A6H463_VIRVR</name>
<reference evidence="1" key="1">
    <citation type="journal article" date="2020" name="Stud. Mycol.">
        <title>101 Dothideomycetes genomes: a test case for predicting lifestyles and emergence of pathogens.</title>
        <authorList>
            <person name="Haridas S."/>
            <person name="Albert R."/>
            <person name="Binder M."/>
            <person name="Bloem J."/>
            <person name="Labutti K."/>
            <person name="Salamov A."/>
            <person name="Andreopoulos B."/>
            <person name="Baker S."/>
            <person name="Barry K."/>
            <person name="Bills G."/>
            <person name="Bluhm B."/>
            <person name="Cannon C."/>
            <person name="Castanera R."/>
            <person name="Culley D."/>
            <person name="Daum C."/>
            <person name="Ezra D."/>
            <person name="Gonzalez J."/>
            <person name="Henrissat B."/>
            <person name="Kuo A."/>
            <person name="Liang C."/>
            <person name="Lipzen A."/>
            <person name="Lutzoni F."/>
            <person name="Magnuson J."/>
            <person name="Mondo S."/>
            <person name="Nolan M."/>
            <person name="Ohm R."/>
            <person name="Pangilinan J."/>
            <person name="Park H.-J."/>
            <person name="Ramirez L."/>
            <person name="Alfaro M."/>
            <person name="Sun H."/>
            <person name="Tritt A."/>
            <person name="Yoshinaga Y."/>
            <person name="Zwiers L.-H."/>
            <person name="Turgeon B."/>
            <person name="Goodwin S."/>
            <person name="Spatafora J."/>
            <person name="Crous P."/>
            <person name="Grigoriev I."/>
        </authorList>
    </citation>
    <scope>NUCLEOTIDE SEQUENCE</scope>
    <source>
        <strain evidence="1">Tuck. ex Michener</strain>
    </source>
</reference>
<dbReference type="EMBL" id="ML991811">
    <property type="protein sequence ID" value="KAF2232886.1"/>
    <property type="molecule type" value="Genomic_DNA"/>
</dbReference>
<gene>
    <name evidence="1" type="ORF">EV356DRAFT_504598</name>
</gene>
<keyword evidence="2" id="KW-1185">Reference proteome</keyword>
<protein>
    <recommendedName>
        <fullName evidence="3">Glycogen debranching enzyme</fullName>
    </recommendedName>
</protein>